<gene>
    <name evidence="1" type="ORF">BDFB_009222</name>
</gene>
<evidence type="ECO:0000313" key="1">
    <source>
        <dbReference type="EMBL" id="RZC33479.1"/>
    </source>
</evidence>
<reference evidence="1 2" key="1">
    <citation type="submission" date="2017-03" db="EMBL/GenBank/DDBJ databases">
        <title>Genome of the blue death feigning beetle - Asbolus verrucosus.</title>
        <authorList>
            <person name="Rider S.D."/>
        </authorList>
    </citation>
    <scope>NUCLEOTIDE SEQUENCE [LARGE SCALE GENOMIC DNA]</scope>
    <source>
        <strain evidence="1">Butters</strain>
        <tissue evidence="1">Head and leg muscle</tissue>
    </source>
</reference>
<sequence length="24" mass="2969">MVFTLEEKIFMVESYFRNTRKENG</sequence>
<organism evidence="1 2">
    <name type="scientific">Asbolus verrucosus</name>
    <name type="common">Desert ironclad beetle</name>
    <dbReference type="NCBI Taxonomy" id="1661398"/>
    <lineage>
        <taxon>Eukaryota</taxon>
        <taxon>Metazoa</taxon>
        <taxon>Ecdysozoa</taxon>
        <taxon>Arthropoda</taxon>
        <taxon>Hexapoda</taxon>
        <taxon>Insecta</taxon>
        <taxon>Pterygota</taxon>
        <taxon>Neoptera</taxon>
        <taxon>Endopterygota</taxon>
        <taxon>Coleoptera</taxon>
        <taxon>Polyphaga</taxon>
        <taxon>Cucujiformia</taxon>
        <taxon>Tenebrionidae</taxon>
        <taxon>Pimeliinae</taxon>
        <taxon>Asbolus</taxon>
    </lineage>
</organism>
<protein>
    <submittedName>
        <fullName evidence="1">Uncharacterized protein</fullName>
    </submittedName>
</protein>
<keyword evidence="2" id="KW-1185">Reference proteome</keyword>
<evidence type="ECO:0000313" key="2">
    <source>
        <dbReference type="Proteomes" id="UP000292052"/>
    </source>
</evidence>
<dbReference type="EMBL" id="QDEB01088369">
    <property type="protein sequence ID" value="RZC33479.1"/>
    <property type="molecule type" value="Genomic_DNA"/>
</dbReference>
<proteinExistence type="predicted"/>
<accession>A0A482VM03</accession>
<dbReference type="Proteomes" id="UP000292052">
    <property type="component" value="Unassembled WGS sequence"/>
</dbReference>
<dbReference type="AlphaFoldDB" id="A0A482VM03"/>
<comment type="caution">
    <text evidence="1">The sequence shown here is derived from an EMBL/GenBank/DDBJ whole genome shotgun (WGS) entry which is preliminary data.</text>
</comment>
<name>A0A482VM03_ASBVE</name>